<gene>
    <name evidence="2" type="ORF">SAMN02745181_0609</name>
</gene>
<dbReference type="InParanoid" id="A0A1M6CZS7"/>
<sequence>MRKVYPVLAFFTVMAAAFLGGYLGKSTYSEVTLSEVTWVMLTSLPATVAGVLMIIAVTMLYHEKNVPSRLYWMAVTMVSLATLSFGWLCLMVARGV</sequence>
<name>A0A1M6CZS7_9BACT</name>
<keyword evidence="1" id="KW-0812">Transmembrane</keyword>
<dbReference type="AlphaFoldDB" id="A0A1M6CZS7"/>
<dbReference type="RefSeq" id="WP_143158007.1">
    <property type="nucleotide sequence ID" value="NZ_FQYR01000002.1"/>
</dbReference>
<evidence type="ECO:0000256" key="1">
    <source>
        <dbReference type="SAM" id="Phobius"/>
    </source>
</evidence>
<dbReference type="EMBL" id="FQYR01000002">
    <property type="protein sequence ID" value="SHI66460.1"/>
    <property type="molecule type" value="Genomic_DNA"/>
</dbReference>
<keyword evidence="1" id="KW-1133">Transmembrane helix</keyword>
<feature type="transmembrane region" description="Helical" evidence="1">
    <location>
        <begin position="36"/>
        <end position="58"/>
    </location>
</feature>
<dbReference type="Proteomes" id="UP000184510">
    <property type="component" value="Unassembled WGS sequence"/>
</dbReference>
<proteinExistence type="predicted"/>
<feature type="transmembrane region" description="Helical" evidence="1">
    <location>
        <begin position="70"/>
        <end position="93"/>
    </location>
</feature>
<dbReference type="STRING" id="1123071.SAMN02745181_0609"/>
<keyword evidence="3" id="KW-1185">Reference proteome</keyword>
<evidence type="ECO:0000313" key="3">
    <source>
        <dbReference type="Proteomes" id="UP000184510"/>
    </source>
</evidence>
<evidence type="ECO:0000313" key="2">
    <source>
        <dbReference type="EMBL" id="SHI66460.1"/>
    </source>
</evidence>
<reference evidence="2 3" key="1">
    <citation type="submission" date="2016-11" db="EMBL/GenBank/DDBJ databases">
        <authorList>
            <person name="Jaros S."/>
            <person name="Januszkiewicz K."/>
            <person name="Wedrychowicz H."/>
        </authorList>
    </citation>
    <scope>NUCLEOTIDE SEQUENCE [LARGE SCALE GENOMIC DNA]</scope>
    <source>
        <strain evidence="2 3">DSM 18772</strain>
    </source>
</reference>
<organism evidence="2 3">
    <name type="scientific">Rubritalea squalenifaciens DSM 18772</name>
    <dbReference type="NCBI Taxonomy" id="1123071"/>
    <lineage>
        <taxon>Bacteria</taxon>
        <taxon>Pseudomonadati</taxon>
        <taxon>Verrucomicrobiota</taxon>
        <taxon>Verrucomicrobiia</taxon>
        <taxon>Verrucomicrobiales</taxon>
        <taxon>Rubritaleaceae</taxon>
        <taxon>Rubritalea</taxon>
    </lineage>
</organism>
<accession>A0A1M6CZS7</accession>
<keyword evidence="1" id="KW-0472">Membrane</keyword>
<feature type="transmembrane region" description="Helical" evidence="1">
    <location>
        <begin position="7"/>
        <end position="24"/>
    </location>
</feature>
<protein>
    <submittedName>
        <fullName evidence="2">Uncharacterized protein</fullName>
    </submittedName>
</protein>